<evidence type="ECO:0000313" key="5">
    <source>
        <dbReference type="EMBL" id="KAH9494186.1"/>
    </source>
</evidence>
<gene>
    <name evidence="5" type="ORF">DERF_014896</name>
</gene>
<accession>A0A922KV99</accession>
<feature type="compositionally biased region" description="Basic and acidic residues" evidence="4">
    <location>
        <begin position="30"/>
        <end position="45"/>
    </location>
</feature>
<dbReference type="EMBL" id="ASGP02000008">
    <property type="protein sequence ID" value="KAH9494186.1"/>
    <property type="molecule type" value="Genomic_DNA"/>
</dbReference>
<feature type="compositionally biased region" description="Polar residues" evidence="4">
    <location>
        <begin position="10"/>
        <end position="27"/>
    </location>
</feature>
<keyword evidence="1" id="KW-0519">Myristate</keyword>
<comment type="caution">
    <text evidence="5">The sequence shown here is derived from an EMBL/GenBank/DDBJ whole genome shotgun (WGS) entry which is preliminary data.</text>
</comment>
<reference evidence="5" key="2">
    <citation type="journal article" date="2022" name="Res Sq">
        <title>Comparative Genomics Reveals Insights into the Divergent Evolution of Astigmatic Mites and Household Pest Adaptations.</title>
        <authorList>
            <person name="Xiong Q."/>
            <person name="Wan A.T.-Y."/>
            <person name="Liu X.-Y."/>
            <person name="Fung C.S.-H."/>
            <person name="Xiao X."/>
            <person name="Malainual N."/>
            <person name="Hou J."/>
            <person name="Wang L."/>
            <person name="Wang M."/>
            <person name="Yang K."/>
            <person name="Cui Y."/>
            <person name="Leung E."/>
            <person name="Nong W."/>
            <person name="Shin S.-K."/>
            <person name="Au S."/>
            <person name="Jeong K.Y."/>
            <person name="Chew F.T."/>
            <person name="Hui J."/>
            <person name="Leung T.F."/>
            <person name="Tungtrongchitr A."/>
            <person name="Zhong N."/>
            <person name="Liu Z."/>
            <person name="Tsui S."/>
        </authorList>
    </citation>
    <scope>NUCLEOTIDE SEQUENCE</scope>
    <source>
        <strain evidence="5">Derf</strain>
        <tissue evidence="5">Whole organism</tissue>
    </source>
</reference>
<keyword evidence="3" id="KW-0449">Lipoprotein</keyword>
<dbReference type="Proteomes" id="UP000790347">
    <property type="component" value="Unassembled WGS sequence"/>
</dbReference>
<feature type="compositionally biased region" description="Polar residues" evidence="4">
    <location>
        <begin position="46"/>
        <end position="58"/>
    </location>
</feature>
<evidence type="ECO:0000313" key="6">
    <source>
        <dbReference type="Proteomes" id="UP000790347"/>
    </source>
</evidence>
<dbReference type="Pfam" id="PF15811">
    <property type="entry name" value="SVIP"/>
    <property type="match status" value="1"/>
</dbReference>
<evidence type="ECO:0000256" key="1">
    <source>
        <dbReference type="ARBA" id="ARBA00022707"/>
    </source>
</evidence>
<feature type="region of interest" description="Disordered" evidence="4">
    <location>
        <begin position="1"/>
        <end position="60"/>
    </location>
</feature>
<keyword evidence="6" id="KW-1185">Reference proteome</keyword>
<dbReference type="AlphaFoldDB" id="A0A922KV99"/>
<evidence type="ECO:0000256" key="2">
    <source>
        <dbReference type="ARBA" id="ARBA00023139"/>
    </source>
</evidence>
<sequence>MGSLCCCGPRSSSSQSLDENSHLSVGNITEEERRRRAAEAAEKRLQQQQMRGVQSGTADSVPLRVAHSEIPGNMNSNLRWQMS</sequence>
<protein>
    <recommendedName>
        <fullName evidence="7">Small VCP/p97-interacting protein</fullName>
    </recommendedName>
</protein>
<evidence type="ECO:0000256" key="3">
    <source>
        <dbReference type="ARBA" id="ARBA00023288"/>
    </source>
</evidence>
<organism evidence="5 6">
    <name type="scientific">Dermatophagoides farinae</name>
    <name type="common">American house dust mite</name>
    <dbReference type="NCBI Taxonomy" id="6954"/>
    <lineage>
        <taxon>Eukaryota</taxon>
        <taxon>Metazoa</taxon>
        <taxon>Ecdysozoa</taxon>
        <taxon>Arthropoda</taxon>
        <taxon>Chelicerata</taxon>
        <taxon>Arachnida</taxon>
        <taxon>Acari</taxon>
        <taxon>Acariformes</taxon>
        <taxon>Sarcoptiformes</taxon>
        <taxon>Astigmata</taxon>
        <taxon>Psoroptidia</taxon>
        <taxon>Analgoidea</taxon>
        <taxon>Pyroglyphidae</taxon>
        <taxon>Dermatophagoidinae</taxon>
        <taxon>Dermatophagoides</taxon>
    </lineage>
</organism>
<proteinExistence type="predicted"/>
<name>A0A922KV99_DERFA</name>
<keyword evidence="2" id="KW-0564">Palmitate</keyword>
<dbReference type="InterPro" id="IPR031632">
    <property type="entry name" value="SVIP"/>
</dbReference>
<evidence type="ECO:0008006" key="7">
    <source>
        <dbReference type="Google" id="ProtNLM"/>
    </source>
</evidence>
<evidence type="ECO:0000256" key="4">
    <source>
        <dbReference type="SAM" id="MobiDB-lite"/>
    </source>
</evidence>
<reference evidence="5" key="1">
    <citation type="submission" date="2013-05" db="EMBL/GenBank/DDBJ databases">
        <authorList>
            <person name="Yim A.K.Y."/>
            <person name="Chan T.F."/>
            <person name="Ji K.M."/>
            <person name="Liu X.Y."/>
            <person name="Zhou J.W."/>
            <person name="Li R.Q."/>
            <person name="Yang K.Y."/>
            <person name="Li J."/>
            <person name="Li M."/>
            <person name="Law P.T.W."/>
            <person name="Wu Y.L."/>
            <person name="Cai Z.L."/>
            <person name="Qin H."/>
            <person name="Bao Y."/>
            <person name="Leung R.K.K."/>
            <person name="Ng P.K.S."/>
            <person name="Zou J."/>
            <person name="Zhong X.J."/>
            <person name="Ran P.X."/>
            <person name="Zhong N.S."/>
            <person name="Liu Z.G."/>
            <person name="Tsui S.K.W."/>
        </authorList>
    </citation>
    <scope>NUCLEOTIDE SEQUENCE</scope>
    <source>
        <strain evidence="5">Derf</strain>
        <tissue evidence="5">Whole organism</tissue>
    </source>
</reference>